<evidence type="ECO:0000313" key="2">
    <source>
        <dbReference type="EMBL" id="PIS48733.1"/>
    </source>
</evidence>
<evidence type="ECO:0008006" key="4">
    <source>
        <dbReference type="Google" id="ProtNLM"/>
    </source>
</evidence>
<dbReference type="GO" id="GO:0005737">
    <property type="term" value="C:cytoplasm"/>
    <property type="evidence" value="ECO:0007669"/>
    <property type="project" value="TreeGrafter"/>
</dbReference>
<dbReference type="Pfam" id="PF08520">
    <property type="entry name" value="Mitofissin"/>
    <property type="match status" value="1"/>
</dbReference>
<dbReference type="VEuPathDB" id="FungiDB:QG37_06723"/>
<dbReference type="VEuPathDB" id="FungiDB:CJJ09_003912"/>
<comment type="caution">
    <text evidence="2">The sequence shown here is derived from an EMBL/GenBank/DDBJ whole genome shotgun (WGS) entry which is preliminary data.</text>
</comment>
<dbReference type="EMBL" id="PEKT03000004">
    <property type="protein sequence ID" value="KAK8439825.1"/>
    <property type="molecule type" value="Genomic_DNA"/>
</dbReference>
<dbReference type="PANTHER" id="PTHR28075:SF1">
    <property type="entry name" value="DUF1748-DOMAIN-CONTAINING PROTEIN"/>
    <property type="match status" value="1"/>
</dbReference>
<accession>A0A2H0ZEW4</accession>
<name>A0A2H0ZEW4_CANAR</name>
<dbReference type="VEuPathDB" id="FungiDB:CJI97_005518"/>
<evidence type="ECO:0000313" key="1">
    <source>
        <dbReference type="EMBL" id="KAK8439825.1"/>
    </source>
</evidence>
<dbReference type="STRING" id="498019.A0A2H0ZEW4"/>
<evidence type="ECO:0000313" key="3">
    <source>
        <dbReference type="Proteomes" id="UP000230249"/>
    </source>
</evidence>
<keyword evidence="3" id="KW-1185">Reference proteome</keyword>
<reference evidence="2 3" key="1">
    <citation type="journal article" date="2017" name="Clin. Infect. Dis.">
        <title>Simultaneous emergence of multidrug-resistant Candida auris on 3 continents confirmed by whole-genome sequencing and epidemiological analyses.</title>
        <authorList>
            <person name="Lockhart S.R."/>
            <person name="Etienne K.A."/>
            <person name="Vallabhaneni S."/>
            <person name="Farooqi J."/>
            <person name="Chowdhary A."/>
            <person name="Govender N.P."/>
            <person name="Colombo A.L."/>
            <person name="Calvo B."/>
            <person name="Cuomo C.A."/>
            <person name="Desjardins C.A."/>
            <person name="Berkow E.L."/>
            <person name="Castanheira M."/>
            <person name="Magobo R.E."/>
            <person name="Jabeen K."/>
            <person name="Asghar R.J."/>
            <person name="Meis J.F."/>
            <person name="Jackson B."/>
            <person name="Chiller T."/>
            <person name="Litvintseva A.P."/>
        </authorList>
    </citation>
    <scope>NUCLEOTIDE SEQUENCE [LARGE SCALE GENOMIC DNA]</scope>
    <source>
        <strain evidence="2 3">B8441</strain>
    </source>
</reference>
<dbReference type="PANTHER" id="PTHR28075">
    <property type="entry name" value="CHROMOSOME 16, WHOLE GENOME SHOTGUN SEQUENCE"/>
    <property type="match status" value="1"/>
</dbReference>
<proteinExistence type="predicted"/>
<reference evidence="1 3" key="3">
    <citation type="journal article" date="2018" name="Nat. Commun.">
        <title>Genomic insights into multidrug-resistance, mating and virulence in Candida auris and related emerging species.</title>
        <authorList>
            <person name="Munoz J.F."/>
            <person name="Gade L."/>
            <person name="Chow N.A."/>
            <person name="Loparev V.N."/>
            <person name="Juieng P."/>
            <person name="Berkow E.L."/>
            <person name="Farrer R.A."/>
            <person name="Litvintseva A.P."/>
            <person name="Cuomo C.A."/>
        </authorList>
    </citation>
    <scope>GENOME REANNOTATION</scope>
    <source>
        <strain evidence="1 3">B8441</strain>
    </source>
</reference>
<dbReference type="Proteomes" id="UP000230249">
    <property type="component" value="Unassembled WGS sequence"/>
</dbReference>
<sequence>MSLGKLTHYGVDLVLISIILAGIHRNTGLVFDTSHFSSVDVRNWFGKYLAFGEMCYDRTVSLLRVSGYFRQRNLVVDNLLDKGKSYLKKQTGRDLDDFKDM</sequence>
<dbReference type="VEuPathDB" id="FungiDB:B9J08_005435"/>
<dbReference type="VEuPathDB" id="FungiDB:CJJ07_001751"/>
<organism evidence="2">
    <name type="scientific">Candidozyma auris</name>
    <name type="common">Yeast</name>
    <name type="synonym">Candida auris</name>
    <dbReference type="NCBI Taxonomy" id="498019"/>
    <lineage>
        <taxon>Eukaryota</taxon>
        <taxon>Fungi</taxon>
        <taxon>Dikarya</taxon>
        <taxon>Ascomycota</taxon>
        <taxon>Saccharomycotina</taxon>
        <taxon>Pichiomycetes</taxon>
        <taxon>Metschnikowiaceae</taxon>
        <taxon>Candidozyma</taxon>
    </lineage>
</organism>
<reference evidence="1" key="4">
    <citation type="submission" date="2024-03" db="EMBL/GenBank/DDBJ databases">
        <title>Improved genome assembly of Candida auris strain B8441 and annotation of B11205.</title>
        <authorList>
            <person name="Cauldron N.C."/>
            <person name="Shea T."/>
            <person name="Cuomo C.A."/>
        </authorList>
    </citation>
    <scope>NUCLEOTIDE SEQUENCE</scope>
    <source>
        <strain evidence="1">B8441</strain>
    </source>
</reference>
<protein>
    <recommendedName>
        <fullName evidence="4">DUF1748-domain-containing protein</fullName>
    </recommendedName>
</protein>
<dbReference type="VEuPathDB" id="FungiDB:CJI96_0004793"/>
<dbReference type="AlphaFoldDB" id="A0A2H0ZEW4"/>
<dbReference type="OMA" id="MIQGTVV"/>
<dbReference type="EMBL" id="PEKT02000010">
    <property type="protein sequence ID" value="PIS48733.1"/>
    <property type="molecule type" value="Genomic_DNA"/>
</dbReference>
<reference evidence="2" key="2">
    <citation type="submission" date="2017-11" db="EMBL/GenBank/DDBJ databases">
        <title>Candida auris genome assembly and annotation.</title>
        <authorList>
            <person name="Munoz J.F."/>
            <person name="Gade L.G."/>
            <person name="Chow N.A."/>
            <person name="Litvintseva A.P."/>
            <person name="Loparev V.N."/>
            <person name="Cuomo C.A."/>
        </authorList>
    </citation>
    <scope>NUCLEOTIDE SEQUENCE</scope>
    <source>
        <strain evidence="2">B8441</strain>
    </source>
</reference>
<dbReference type="InterPro" id="IPR013726">
    <property type="entry name" value="Mitofissin"/>
</dbReference>
<gene>
    <name evidence="2" type="ORF">B9J08_005435</name>
    <name evidence="1" type="ORF">B9J08_04318</name>
</gene>